<keyword evidence="2" id="KW-1185">Reference proteome</keyword>
<protein>
    <submittedName>
        <fullName evidence="1">Uncharacterized protein</fullName>
    </submittedName>
</protein>
<proteinExistence type="predicted"/>
<evidence type="ECO:0000313" key="2">
    <source>
        <dbReference type="Proteomes" id="UP000321938"/>
    </source>
</evidence>
<name>A0A5C7B4W0_9FLAO</name>
<sequence length="213" mass="24632">MKNTLKMSFVIILTLLINGCGKVEKKEQESIKKETAIVQSEFGKWKTRNDSLGVELNTEKFNNWNDLVERAGKIACNDSIPKITLSTNNEIRTIYFHNPCWENDSYKIVKSKNVIEIHNDTIFKHKKGTFPLDSLESVLKMDINNNGINPMLSENSKKLVISISYDKKNEFNKLLENLDKLTEQYYGITNNTDIKIWLTDKEFLIPPPPTFKK</sequence>
<dbReference type="EMBL" id="VOSB01000049">
    <property type="protein sequence ID" value="TXE14923.1"/>
    <property type="molecule type" value="Genomic_DNA"/>
</dbReference>
<accession>A0A5C7B4W0</accession>
<evidence type="ECO:0000313" key="1">
    <source>
        <dbReference type="EMBL" id="TXE14923.1"/>
    </source>
</evidence>
<comment type="caution">
    <text evidence="1">The sequence shown here is derived from an EMBL/GenBank/DDBJ whole genome shotgun (WGS) entry which is preliminary data.</text>
</comment>
<dbReference type="Proteomes" id="UP000321938">
    <property type="component" value="Unassembled WGS sequence"/>
</dbReference>
<dbReference type="RefSeq" id="WP_147232178.1">
    <property type="nucleotide sequence ID" value="NZ_VOSB01000049.1"/>
</dbReference>
<organism evidence="1 2">
    <name type="scientific">Psychroserpens burtonensis</name>
    <dbReference type="NCBI Taxonomy" id="49278"/>
    <lineage>
        <taxon>Bacteria</taxon>
        <taxon>Pseudomonadati</taxon>
        <taxon>Bacteroidota</taxon>
        <taxon>Flavobacteriia</taxon>
        <taxon>Flavobacteriales</taxon>
        <taxon>Flavobacteriaceae</taxon>
        <taxon>Psychroserpens</taxon>
    </lineage>
</organism>
<dbReference type="OrthoDB" id="1427011at2"/>
<reference evidence="1 2" key="1">
    <citation type="submission" date="2019-08" db="EMBL/GenBank/DDBJ databases">
        <title>Genome of Psychroserpens burtonensis ACAM 167.</title>
        <authorList>
            <person name="Bowman J.P."/>
        </authorList>
    </citation>
    <scope>NUCLEOTIDE SEQUENCE [LARGE SCALE GENOMIC DNA]</scope>
    <source>
        <strain evidence="1 2">ACAM 167</strain>
    </source>
</reference>
<dbReference type="AlphaFoldDB" id="A0A5C7B4W0"/>
<gene>
    <name evidence="1" type="ORF">ES692_17550</name>
</gene>